<sequence>MEKIKILLDTMGYENDLEHVIKAAKDFYYQHEDDLEIILVGNEQLIKPLLDNDWRLFPIVHTEVSIEQNDTILSARKKQNSSMHLALRYLKDKQADGMLTAGNSAVFVYNAYATIGLLEHIKKPAFMPFVPTIDGGVTNLLDVGASIDVDGTDLFNFAIMANTIAKMRTPNPRVGVLNIGTEDHKGLPYHQEANELLKTSNLNYVGFVEPKTILEREVDVLVADGFSGNIALKTMEGVGKTISNFLKNEYKKPKNLFAALLSKPIFKKIKKAFDYKEHAGAFVLGLDGILVKTHGSADYQQFMSALKILYETIKADVLNEIKKDLNNYYGQ</sequence>
<dbReference type="GO" id="GO:0008654">
    <property type="term" value="P:phospholipid biosynthetic process"/>
    <property type="evidence" value="ECO:0007669"/>
    <property type="project" value="UniProtKB-KW"/>
</dbReference>
<dbReference type="HAMAP" id="MF_00019">
    <property type="entry name" value="PlsX"/>
    <property type="match status" value="1"/>
</dbReference>
<evidence type="ECO:0000256" key="9">
    <source>
        <dbReference type="ARBA" id="ARBA00046608"/>
    </source>
</evidence>
<dbReference type="RefSeq" id="WP_006688948.1">
    <property type="nucleotide sequence ID" value="NZ_CAUPLA010000002.1"/>
</dbReference>
<dbReference type="SUPFAM" id="SSF53659">
    <property type="entry name" value="Isocitrate/Isopropylmalate dehydrogenase-like"/>
    <property type="match status" value="1"/>
</dbReference>
<gene>
    <name evidence="10" type="primary">plsX</name>
    <name evidence="11" type="ORF">CEG42_01415</name>
</gene>
<keyword evidence="5 10" id="KW-0443">Lipid metabolism</keyword>
<evidence type="ECO:0000256" key="7">
    <source>
        <dbReference type="ARBA" id="ARBA00023264"/>
    </source>
</evidence>
<keyword evidence="4 10" id="KW-0808">Transferase</keyword>
<proteinExistence type="inferred from homology"/>
<dbReference type="GO" id="GO:0006633">
    <property type="term" value="P:fatty acid biosynthetic process"/>
    <property type="evidence" value="ECO:0007669"/>
    <property type="project" value="UniProtKB-UniRule"/>
</dbReference>
<evidence type="ECO:0000256" key="10">
    <source>
        <dbReference type="HAMAP-Rule" id="MF_00019"/>
    </source>
</evidence>
<name>A0AAC9T1R3_UREPR</name>
<keyword evidence="11" id="KW-0012">Acyltransferase</keyword>
<evidence type="ECO:0000256" key="1">
    <source>
        <dbReference type="ARBA" id="ARBA00001232"/>
    </source>
</evidence>
<dbReference type="InterPro" id="IPR003664">
    <property type="entry name" value="FA_synthesis"/>
</dbReference>
<keyword evidence="6 10" id="KW-0594">Phospholipid biosynthesis</keyword>
<dbReference type="OMA" id="HGKSNAR"/>
<keyword evidence="2 10" id="KW-0963">Cytoplasm</keyword>
<evidence type="ECO:0000256" key="8">
    <source>
        <dbReference type="ARBA" id="ARBA00024069"/>
    </source>
</evidence>
<comment type="subcellular location">
    <subcellularLocation>
        <location evidence="10">Cytoplasm</location>
    </subcellularLocation>
    <text evidence="10">Associated with the membrane possibly through PlsY.</text>
</comment>
<evidence type="ECO:0000256" key="3">
    <source>
        <dbReference type="ARBA" id="ARBA00022516"/>
    </source>
</evidence>
<dbReference type="SMR" id="A0AAC9T1R3"/>
<dbReference type="GeneID" id="29672706"/>
<comment type="subunit">
    <text evidence="9 10">Homodimer. Probably interacts with PlsY.</text>
</comment>
<dbReference type="InterPro" id="IPR012281">
    <property type="entry name" value="Phospholipid_synth_PlsX-like"/>
</dbReference>
<evidence type="ECO:0000313" key="11">
    <source>
        <dbReference type="EMBL" id="ASD29888.1"/>
    </source>
</evidence>
<comment type="pathway">
    <text evidence="10">Lipid metabolism; phospholipid metabolism.</text>
</comment>
<keyword evidence="7 10" id="KW-1208">Phospholipid metabolism</keyword>
<dbReference type="AlphaFoldDB" id="A0AAC9T1R3"/>
<evidence type="ECO:0000256" key="4">
    <source>
        <dbReference type="ARBA" id="ARBA00022679"/>
    </source>
</evidence>
<dbReference type="EMBL" id="CP021991">
    <property type="protein sequence ID" value="ASD29888.1"/>
    <property type="molecule type" value="Genomic_DNA"/>
</dbReference>
<dbReference type="GO" id="GO:0005737">
    <property type="term" value="C:cytoplasm"/>
    <property type="evidence" value="ECO:0007669"/>
    <property type="project" value="UniProtKB-SubCell"/>
</dbReference>
<dbReference type="EC" id="2.3.1.274" evidence="8 10"/>
<organism evidence="11 12">
    <name type="scientific">Ureaplasma parvum</name>
    <name type="common">Ureaplasma urealyticum biotype 1</name>
    <dbReference type="NCBI Taxonomy" id="134821"/>
    <lineage>
        <taxon>Bacteria</taxon>
        <taxon>Bacillati</taxon>
        <taxon>Mycoplasmatota</taxon>
        <taxon>Mycoplasmoidales</taxon>
        <taxon>Mycoplasmoidaceae</taxon>
        <taxon>Ureaplasma</taxon>
    </lineage>
</organism>
<evidence type="ECO:0000313" key="12">
    <source>
        <dbReference type="Proteomes" id="UP000197054"/>
    </source>
</evidence>
<reference evidence="11 12" key="1">
    <citation type="submission" date="2017-06" db="EMBL/GenBank/DDBJ databases">
        <title>Genome Sequencing and Comparative Genomics Analysis of Five Ureaplasma Urealyticums with Different Drug Resistance.</title>
        <authorList>
            <person name="Ma L."/>
            <person name="Jia T."/>
        </authorList>
    </citation>
    <scope>NUCLEOTIDE SEQUENCE [LARGE SCALE GENOMIC DNA]</scope>
    <source>
        <strain evidence="12">hebnu uu3</strain>
    </source>
</reference>
<dbReference type="Gene3D" id="3.40.718.10">
    <property type="entry name" value="Isopropylmalate Dehydrogenase"/>
    <property type="match status" value="1"/>
</dbReference>
<comment type="catalytic activity">
    <reaction evidence="1 10">
        <text>a fatty acyl-[ACP] + phosphate = an acyl phosphate + holo-[ACP]</text>
        <dbReference type="Rhea" id="RHEA:42292"/>
        <dbReference type="Rhea" id="RHEA-COMP:9685"/>
        <dbReference type="Rhea" id="RHEA-COMP:14125"/>
        <dbReference type="ChEBI" id="CHEBI:43474"/>
        <dbReference type="ChEBI" id="CHEBI:59918"/>
        <dbReference type="ChEBI" id="CHEBI:64479"/>
        <dbReference type="ChEBI" id="CHEBI:138651"/>
        <dbReference type="EC" id="2.3.1.274"/>
    </reaction>
</comment>
<dbReference type="GO" id="GO:0043811">
    <property type="term" value="F:phosphate:acyl-[acyl carrier protein] acyltransferase activity"/>
    <property type="evidence" value="ECO:0007669"/>
    <property type="project" value="UniProtKB-UniRule"/>
</dbReference>
<dbReference type="Proteomes" id="UP000197054">
    <property type="component" value="Chromosome"/>
</dbReference>
<comment type="similarity">
    <text evidence="10">Belongs to the PlsX family.</text>
</comment>
<protein>
    <recommendedName>
        <fullName evidence="8 10">Phosphate acyltransferase</fullName>
        <ecNumber evidence="8 10">2.3.1.274</ecNumber>
    </recommendedName>
    <alternativeName>
        <fullName evidence="10">Acyl-ACP phosphotransacylase</fullName>
    </alternativeName>
    <alternativeName>
        <fullName evidence="10">Acyl-[acyl-carrier-protein]--phosphate acyltransferase</fullName>
    </alternativeName>
    <alternativeName>
        <fullName evidence="10">Phosphate-acyl-ACP acyltransferase</fullName>
    </alternativeName>
</protein>
<dbReference type="NCBIfam" id="TIGR00182">
    <property type="entry name" value="plsX"/>
    <property type="match status" value="1"/>
</dbReference>
<evidence type="ECO:0000256" key="2">
    <source>
        <dbReference type="ARBA" id="ARBA00022490"/>
    </source>
</evidence>
<dbReference type="Pfam" id="PF02504">
    <property type="entry name" value="FA_synthesis"/>
    <property type="match status" value="1"/>
</dbReference>
<keyword evidence="3 10" id="KW-0444">Lipid biosynthesis</keyword>
<evidence type="ECO:0000256" key="6">
    <source>
        <dbReference type="ARBA" id="ARBA00023209"/>
    </source>
</evidence>
<accession>A0AAC9T1R3</accession>
<dbReference type="PANTHER" id="PTHR30100">
    <property type="entry name" value="FATTY ACID/PHOSPHOLIPID SYNTHESIS PROTEIN PLSX"/>
    <property type="match status" value="1"/>
</dbReference>
<evidence type="ECO:0000256" key="5">
    <source>
        <dbReference type="ARBA" id="ARBA00023098"/>
    </source>
</evidence>
<comment type="function">
    <text evidence="10">Catalyzes the reversible formation of acyl-phosphate (acyl-PO(4)) from acyl-[acyl-carrier-protein] (acyl-ACP). This enzyme utilizes acyl-ACP as fatty acyl donor, but not acyl-CoA.</text>
</comment>
<dbReference type="PIRSF" id="PIRSF002465">
    <property type="entry name" value="Phsphlp_syn_PlsX"/>
    <property type="match status" value="1"/>
</dbReference>
<dbReference type="PANTHER" id="PTHR30100:SF1">
    <property type="entry name" value="PHOSPHATE ACYLTRANSFERASE"/>
    <property type="match status" value="1"/>
</dbReference>